<feature type="coiled-coil region" evidence="1">
    <location>
        <begin position="166"/>
        <end position="193"/>
    </location>
</feature>
<accession>A0A699GSB0</accession>
<evidence type="ECO:0000256" key="1">
    <source>
        <dbReference type="SAM" id="Coils"/>
    </source>
</evidence>
<organism evidence="2">
    <name type="scientific">Tanacetum cinerariifolium</name>
    <name type="common">Dalmatian daisy</name>
    <name type="synonym">Chrysanthemum cinerariifolium</name>
    <dbReference type="NCBI Taxonomy" id="118510"/>
    <lineage>
        <taxon>Eukaryota</taxon>
        <taxon>Viridiplantae</taxon>
        <taxon>Streptophyta</taxon>
        <taxon>Embryophyta</taxon>
        <taxon>Tracheophyta</taxon>
        <taxon>Spermatophyta</taxon>
        <taxon>Magnoliopsida</taxon>
        <taxon>eudicotyledons</taxon>
        <taxon>Gunneridae</taxon>
        <taxon>Pentapetalae</taxon>
        <taxon>asterids</taxon>
        <taxon>campanulids</taxon>
        <taxon>Asterales</taxon>
        <taxon>Asteraceae</taxon>
        <taxon>Asteroideae</taxon>
        <taxon>Anthemideae</taxon>
        <taxon>Anthemidinae</taxon>
        <taxon>Tanacetum</taxon>
    </lineage>
</organism>
<keyword evidence="1" id="KW-0175">Coiled coil</keyword>
<name>A0A699GSB0_TANCI</name>
<reference evidence="2" key="1">
    <citation type="journal article" date="2019" name="Sci. Rep.">
        <title>Draft genome of Tanacetum cinerariifolium, the natural source of mosquito coil.</title>
        <authorList>
            <person name="Yamashiro T."/>
            <person name="Shiraishi A."/>
            <person name="Satake H."/>
            <person name="Nakayama K."/>
        </authorList>
    </citation>
    <scope>NUCLEOTIDE SEQUENCE</scope>
</reference>
<proteinExistence type="predicted"/>
<protein>
    <submittedName>
        <fullName evidence="2">Uncharacterized protein</fullName>
    </submittedName>
</protein>
<evidence type="ECO:0000313" key="2">
    <source>
        <dbReference type="EMBL" id="GEW11654.1"/>
    </source>
</evidence>
<sequence>MSIDDVYNNFNIVEQEVKRTVTTSLNLGSQKMAFLSSPGSTNEVDTANIQVSTVSTPVSTVSSHDNTANLSDATVSLRNQESMLMNQDISRKTVNVEDTSSKAMVEINEAGFDWSYMADDEVLTNMALIAFSNSERSRFYRRTTYLLFCHQIDVLKRDASFRDSEINALNLQIEKLKKEKERNQIKINNFENASKSLDKLIGIQIPDNSRIGLGFTSYNVVAPPPTGLFAPPTIDFSNSSLEEFHHPEYKGYGPKDSKSVCVDTSNEIKKAPDATIIKD</sequence>
<comment type="caution">
    <text evidence="2">The sequence shown here is derived from an EMBL/GenBank/DDBJ whole genome shotgun (WGS) entry which is preliminary data.</text>
</comment>
<dbReference type="EMBL" id="BKCJ010045732">
    <property type="protein sequence ID" value="GEW11654.1"/>
    <property type="molecule type" value="Genomic_DNA"/>
</dbReference>
<gene>
    <name evidence="2" type="ORF">Tci_183630</name>
</gene>
<dbReference type="AlphaFoldDB" id="A0A699GSB0"/>